<dbReference type="InterPro" id="IPR000390">
    <property type="entry name" value="Small_drug/metabolite_transptr"/>
</dbReference>
<feature type="compositionally biased region" description="Low complexity" evidence="10">
    <location>
        <begin position="132"/>
        <end position="144"/>
    </location>
</feature>
<keyword evidence="8 11" id="KW-0472">Membrane</keyword>
<comment type="similarity">
    <text evidence="9">Belongs to the drug/metabolite transporter (DMT) superfamily. Small multidrug resistance (SMR) (TC 2.A.7.1) family.</text>
</comment>
<keyword evidence="6 9" id="KW-0812">Transmembrane</keyword>
<dbReference type="InterPro" id="IPR045324">
    <property type="entry name" value="Small_multidrug_res"/>
</dbReference>
<evidence type="ECO:0000256" key="5">
    <source>
        <dbReference type="ARBA" id="ARBA00022519"/>
    </source>
</evidence>
<keyword evidence="4" id="KW-1003">Cell membrane</keyword>
<dbReference type="Proteomes" id="UP000182680">
    <property type="component" value="Unassembled WGS sequence"/>
</dbReference>
<protein>
    <recommendedName>
        <fullName evidence="3">Spermidine export protein MdtJ</fullName>
    </recommendedName>
</protein>
<dbReference type="GO" id="GO:0031460">
    <property type="term" value="P:glycine betaine transport"/>
    <property type="evidence" value="ECO:0007669"/>
    <property type="project" value="TreeGrafter"/>
</dbReference>
<dbReference type="AlphaFoldDB" id="A0AA94HQU2"/>
<feature type="transmembrane region" description="Helical" evidence="11">
    <location>
        <begin position="68"/>
        <end position="88"/>
    </location>
</feature>
<reference evidence="13" key="1">
    <citation type="submission" date="2016-11" db="EMBL/GenBank/DDBJ databases">
        <authorList>
            <person name="Jaros S."/>
            <person name="Januszkiewicz K."/>
            <person name="Wedrychowicz H."/>
        </authorList>
    </citation>
    <scope>NUCLEOTIDE SEQUENCE [LARGE SCALE GENOMIC DNA]</scope>
    <source>
        <strain evidence="13">DSM 7057</strain>
    </source>
</reference>
<evidence type="ECO:0000256" key="10">
    <source>
        <dbReference type="SAM" id="MobiDB-lite"/>
    </source>
</evidence>
<accession>A0AA94HQU2</accession>
<evidence type="ECO:0000256" key="4">
    <source>
        <dbReference type="ARBA" id="ARBA00022475"/>
    </source>
</evidence>
<dbReference type="Pfam" id="PF00893">
    <property type="entry name" value="Multi_Drug_Res"/>
    <property type="match status" value="1"/>
</dbReference>
<dbReference type="GO" id="GO:0005886">
    <property type="term" value="C:plasma membrane"/>
    <property type="evidence" value="ECO:0007669"/>
    <property type="project" value="UniProtKB-SubCell"/>
</dbReference>
<dbReference type="Gene3D" id="1.10.3730.20">
    <property type="match status" value="1"/>
</dbReference>
<evidence type="ECO:0000256" key="8">
    <source>
        <dbReference type="ARBA" id="ARBA00023136"/>
    </source>
</evidence>
<evidence type="ECO:0000256" key="11">
    <source>
        <dbReference type="SAM" id="Phobius"/>
    </source>
</evidence>
<evidence type="ECO:0000313" key="12">
    <source>
        <dbReference type="EMBL" id="SFW21554.1"/>
    </source>
</evidence>
<dbReference type="SUPFAM" id="SSF103481">
    <property type="entry name" value="Multidrug resistance efflux transporter EmrE"/>
    <property type="match status" value="1"/>
</dbReference>
<dbReference type="EMBL" id="FPIW01000004">
    <property type="protein sequence ID" value="SFW21554.1"/>
    <property type="molecule type" value="Genomic_DNA"/>
</dbReference>
<evidence type="ECO:0000256" key="3">
    <source>
        <dbReference type="ARBA" id="ARBA00021112"/>
    </source>
</evidence>
<feature type="transmembrane region" description="Helical" evidence="11">
    <location>
        <begin position="6"/>
        <end position="25"/>
    </location>
</feature>
<proteinExistence type="inferred from homology"/>
<sequence length="144" mass="15043">MLETKPYHWLCLMGAIIFEVAGTTVMKMAQGWGFAHAAMLGLVLMWLGIALSYYMLAKATTGLPVGVAFAFWEGLGLTFITICSVLLLGESMTVTRGLGLVCVLAGALLVHHGTGHGKEDIHPAARPTSSLNAGGNAAGERGNA</sequence>
<dbReference type="RefSeq" id="WP_072311229.1">
    <property type="nucleotide sequence ID" value="NZ_FPIW01000004.1"/>
</dbReference>
<dbReference type="PANTHER" id="PTHR30561">
    <property type="entry name" value="SMR FAMILY PROTON-DEPENDENT DRUG EFFLUX TRANSPORTER SUGE"/>
    <property type="match status" value="1"/>
</dbReference>
<evidence type="ECO:0000256" key="1">
    <source>
        <dbReference type="ARBA" id="ARBA00004429"/>
    </source>
</evidence>
<evidence type="ECO:0000256" key="2">
    <source>
        <dbReference type="ARBA" id="ARBA00011358"/>
    </source>
</evidence>
<comment type="caution">
    <text evidence="12">The sequence shown here is derived from an EMBL/GenBank/DDBJ whole genome shotgun (WGS) entry which is preliminary data.</text>
</comment>
<evidence type="ECO:0000256" key="9">
    <source>
        <dbReference type="RuleBase" id="RU003942"/>
    </source>
</evidence>
<dbReference type="GO" id="GO:0015199">
    <property type="term" value="F:amino-acid betaine transmembrane transporter activity"/>
    <property type="evidence" value="ECO:0007669"/>
    <property type="project" value="TreeGrafter"/>
</dbReference>
<feature type="region of interest" description="Disordered" evidence="10">
    <location>
        <begin position="119"/>
        <end position="144"/>
    </location>
</feature>
<name>A0AA94HQU2_DESDE</name>
<feature type="transmembrane region" description="Helical" evidence="11">
    <location>
        <begin position="37"/>
        <end position="56"/>
    </location>
</feature>
<comment type="subunit">
    <text evidence="2">Forms a complex with MdtI.</text>
</comment>
<evidence type="ECO:0000256" key="6">
    <source>
        <dbReference type="ARBA" id="ARBA00022692"/>
    </source>
</evidence>
<keyword evidence="5" id="KW-0997">Cell inner membrane</keyword>
<dbReference type="GO" id="GO:0015297">
    <property type="term" value="F:antiporter activity"/>
    <property type="evidence" value="ECO:0007669"/>
    <property type="project" value="TreeGrafter"/>
</dbReference>
<evidence type="ECO:0000313" key="13">
    <source>
        <dbReference type="Proteomes" id="UP000182680"/>
    </source>
</evidence>
<dbReference type="InterPro" id="IPR037185">
    <property type="entry name" value="EmrE-like"/>
</dbReference>
<dbReference type="GO" id="GO:1903711">
    <property type="term" value="P:spermidine transmembrane transport"/>
    <property type="evidence" value="ECO:0007669"/>
    <property type="project" value="TreeGrafter"/>
</dbReference>
<keyword evidence="7 11" id="KW-1133">Transmembrane helix</keyword>
<evidence type="ECO:0000256" key="7">
    <source>
        <dbReference type="ARBA" id="ARBA00022989"/>
    </source>
</evidence>
<dbReference type="GO" id="GO:0015220">
    <property type="term" value="F:choline transmembrane transporter activity"/>
    <property type="evidence" value="ECO:0007669"/>
    <property type="project" value="TreeGrafter"/>
</dbReference>
<organism evidence="12 13">
    <name type="scientific">Desulfovibrio desulfuricans</name>
    <dbReference type="NCBI Taxonomy" id="876"/>
    <lineage>
        <taxon>Bacteria</taxon>
        <taxon>Pseudomonadati</taxon>
        <taxon>Thermodesulfobacteriota</taxon>
        <taxon>Desulfovibrionia</taxon>
        <taxon>Desulfovibrionales</taxon>
        <taxon>Desulfovibrionaceae</taxon>
        <taxon>Desulfovibrio</taxon>
    </lineage>
</organism>
<dbReference type="PANTHER" id="PTHR30561:SF2">
    <property type="entry name" value="SPERMIDINE EXPORT PROTEIN MDTJ"/>
    <property type="match status" value="1"/>
</dbReference>
<comment type="subcellular location">
    <subcellularLocation>
        <location evidence="1">Cell inner membrane</location>
        <topology evidence="1">Multi-pass membrane protein</topology>
    </subcellularLocation>
    <subcellularLocation>
        <location evidence="9">Cell membrane</location>
        <topology evidence="9">Multi-pass membrane protein</topology>
    </subcellularLocation>
</comment>
<gene>
    <name evidence="12" type="ORF">SAMN02910291_00427</name>
</gene>